<name>A0A1I6SCW3_9PSEU</name>
<feature type="domain" description="Acyl-CoA oxidase/dehydrogenase middle" evidence="3">
    <location>
        <begin position="116"/>
        <end position="205"/>
    </location>
</feature>
<dbReference type="PANTHER" id="PTHR43884:SF25">
    <property type="entry name" value="ACYL-COA DEHYDROGENASE YDBM-RELATED"/>
    <property type="match status" value="1"/>
</dbReference>
<dbReference type="Proteomes" id="UP000198852">
    <property type="component" value="Unassembled WGS sequence"/>
</dbReference>
<dbReference type="OrthoDB" id="2986495at2"/>
<dbReference type="InterPro" id="IPR013107">
    <property type="entry name" value="Acyl-CoA_DH_C"/>
</dbReference>
<dbReference type="Pfam" id="PF02771">
    <property type="entry name" value="Acyl-CoA_dh_N"/>
    <property type="match status" value="1"/>
</dbReference>
<dbReference type="InterPro" id="IPR013786">
    <property type="entry name" value="AcylCoA_DH/ox_N"/>
</dbReference>
<feature type="domain" description="Acyl-CoA dehydrogenase C-terminal" evidence="5">
    <location>
        <begin position="240"/>
        <end position="359"/>
    </location>
</feature>
<evidence type="ECO:0000256" key="2">
    <source>
        <dbReference type="ARBA" id="ARBA00023002"/>
    </source>
</evidence>
<evidence type="ECO:0000313" key="6">
    <source>
        <dbReference type="EMBL" id="SFS74777.1"/>
    </source>
</evidence>
<dbReference type="Gene3D" id="1.10.540.10">
    <property type="entry name" value="Acyl-CoA dehydrogenase/oxidase, N-terminal domain"/>
    <property type="match status" value="1"/>
</dbReference>
<organism evidence="6 7">
    <name type="scientific">Saccharopolyspora flava</name>
    <dbReference type="NCBI Taxonomy" id="95161"/>
    <lineage>
        <taxon>Bacteria</taxon>
        <taxon>Bacillati</taxon>
        <taxon>Actinomycetota</taxon>
        <taxon>Actinomycetes</taxon>
        <taxon>Pseudonocardiales</taxon>
        <taxon>Pseudonocardiaceae</taxon>
        <taxon>Saccharopolyspora</taxon>
    </lineage>
</organism>
<dbReference type="EMBL" id="FOZX01000004">
    <property type="protein sequence ID" value="SFS74777.1"/>
    <property type="molecule type" value="Genomic_DNA"/>
</dbReference>
<dbReference type="SUPFAM" id="SSF56645">
    <property type="entry name" value="Acyl-CoA dehydrogenase NM domain-like"/>
    <property type="match status" value="1"/>
</dbReference>
<dbReference type="Pfam" id="PF02770">
    <property type="entry name" value="Acyl-CoA_dh_M"/>
    <property type="match status" value="1"/>
</dbReference>
<keyword evidence="7" id="KW-1185">Reference proteome</keyword>
<dbReference type="CDD" id="cd00567">
    <property type="entry name" value="ACAD"/>
    <property type="match status" value="1"/>
</dbReference>
<keyword evidence="2" id="KW-0560">Oxidoreductase</keyword>
<dbReference type="InterPro" id="IPR036250">
    <property type="entry name" value="AcylCo_DH-like_C"/>
</dbReference>
<evidence type="ECO:0000259" key="5">
    <source>
        <dbReference type="Pfam" id="PF08028"/>
    </source>
</evidence>
<sequence>MTDWTEVATTLAAEFAETAAETDRAGRFPVENVERMREAGYLTLAVPEEFGGGGADLETVVRCQHILAGGCASTALAINMHLFGLGAAAEGWRDGEKQTGPLFEMVSDGTVVGGSLTDAATGLNVRTSSTPARPVEGGYVVSGRKSFCSLAPVLGFFWGTAADTETGRLLLFGLARNTPGLEFIDTWDTMSMRGTGSWDVKFDEVFVPHAAVQQGVDPAEAALVWDASRERGFAWFALNVASIYLGVARAAVRYAYDHVTRRTVTGASLPMSRQPAQVFNAAEIELLLRPAEALVSDGLRRRAETGMLSPLELNTIKHTAVNAADAAVDRCVRMTGGHGIFRKHPLERYYRDVRAGQFHPPNNDVALETIGKSALGIDPTAEPRWPTD</sequence>
<keyword evidence="1" id="KW-0285">Flavoprotein</keyword>
<dbReference type="AlphaFoldDB" id="A0A1I6SCW3"/>
<dbReference type="SUPFAM" id="SSF47203">
    <property type="entry name" value="Acyl-CoA dehydrogenase C-terminal domain-like"/>
    <property type="match status" value="1"/>
</dbReference>
<dbReference type="GO" id="GO:0050660">
    <property type="term" value="F:flavin adenine dinucleotide binding"/>
    <property type="evidence" value="ECO:0007669"/>
    <property type="project" value="InterPro"/>
</dbReference>
<reference evidence="7" key="1">
    <citation type="submission" date="2016-10" db="EMBL/GenBank/DDBJ databases">
        <authorList>
            <person name="Varghese N."/>
            <person name="Submissions S."/>
        </authorList>
    </citation>
    <scope>NUCLEOTIDE SEQUENCE [LARGE SCALE GENOMIC DNA]</scope>
    <source>
        <strain evidence="7">DSM 44771</strain>
    </source>
</reference>
<protein>
    <submittedName>
        <fullName evidence="6">Acyl-CoA dehydrogenase</fullName>
    </submittedName>
</protein>
<evidence type="ECO:0000259" key="4">
    <source>
        <dbReference type="Pfam" id="PF02771"/>
    </source>
</evidence>
<dbReference type="InterPro" id="IPR006091">
    <property type="entry name" value="Acyl-CoA_Oxase/DH_mid-dom"/>
</dbReference>
<dbReference type="Gene3D" id="1.20.140.10">
    <property type="entry name" value="Butyryl-CoA Dehydrogenase, subunit A, domain 3"/>
    <property type="match status" value="1"/>
</dbReference>
<dbReference type="PIRSF" id="PIRSF016578">
    <property type="entry name" value="HsaA"/>
    <property type="match status" value="1"/>
</dbReference>
<evidence type="ECO:0000313" key="7">
    <source>
        <dbReference type="Proteomes" id="UP000198852"/>
    </source>
</evidence>
<dbReference type="InterPro" id="IPR009100">
    <property type="entry name" value="AcylCoA_DH/oxidase_NM_dom_sf"/>
</dbReference>
<dbReference type="Pfam" id="PF08028">
    <property type="entry name" value="Acyl-CoA_dh_2"/>
    <property type="match status" value="1"/>
</dbReference>
<dbReference type="GO" id="GO:0003995">
    <property type="term" value="F:acyl-CoA dehydrogenase activity"/>
    <property type="evidence" value="ECO:0007669"/>
    <property type="project" value="TreeGrafter"/>
</dbReference>
<dbReference type="PANTHER" id="PTHR43884">
    <property type="entry name" value="ACYL-COA DEHYDROGENASE"/>
    <property type="match status" value="1"/>
</dbReference>
<evidence type="ECO:0000259" key="3">
    <source>
        <dbReference type="Pfam" id="PF02770"/>
    </source>
</evidence>
<dbReference type="InterPro" id="IPR037069">
    <property type="entry name" value="AcylCoA_DH/ox_N_sf"/>
</dbReference>
<gene>
    <name evidence="6" type="ORF">SAMN05660874_03104</name>
</gene>
<dbReference type="RefSeq" id="WP_093418035.1">
    <property type="nucleotide sequence ID" value="NZ_FOZX01000004.1"/>
</dbReference>
<accession>A0A1I6SCW3</accession>
<evidence type="ECO:0000256" key="1">
    <source>
        <dbReference type="ARBA" id="ARBA00022630"/>
    </source>
</evidence>
<dbReference type="Gene3D" id="2.40.110.10">
    <property type="entry name" value="Butyryl-CoA Dehydrogenase, subunit A, domain 2"/>
    <property type="match status" value="1"/>
</dbReference>
<dbReference type="STRING" id="95161.SAMN05660874_03104"/>
<dbReference type="InterPro" id="IPR046373">
    <property type="entry name" value="Acyl-CoA_Oxase/DH_mid-dom_sf"/>
</dbReference>
<feature type="domain" description="Acyl-CoA dehydrogenase/oxidase N-terminal" evidence="4">
    <location>
        <begin position="6"/>
        <end position="82"/>
    </location>
</feature>
<proteinExistence type="predicted"/>